<dbReference type="EMBL" id="JAIWYP010000009">
    <property type="protein sequence ID" value="KAH3768672.1"/>
    <property type="molecule type" value="Genomic_DNA"/>
</dbReference>
<proteinExistence type="predicted"/>
<evidence type="ECO:0000256" key="1">
    <source>
        <dbReference type="SAM" id="MobiDB-lite"/>
    </source>
</evidence>
<reference evidence="2" key="2">
    <citation type="submission" date="2020-11" db="EMBL/GenBank/DDBJ databases">
        <authorList>
            <person name="McCartney M.A."/>
            <person name="Auch B."/>
            <person name="Kono T."/>
            <person name="Mallez S."/>
            <person name="Becker A."/>
            <person name="Gohl D.M."/>
            <person name="Silverstein K.A.T."/>
            <person name="Koren S."/>
            <person name="Bechman K.B."/>
            <person name="Herman A."/>
            <person name="Abrahante J.E."/>
            <person name="Garbe J."/>
        </authorList>
    </citation>
    <scope>NUCLEOTIDE SEQUENCE</scope>
    <source>
        <strain evidence="2">Duluth1</strain>
        <tissue evidence="2">Whole animal</tissue>
    </source>
</reference>
<organism evidence="2 3">
    <name type="scientific">Dreissena polymorpha</name>
    <name type="common">Zebra mussel</name>
    <name type="synonym">Mytilus polymorpha</name>
    <dbReference type="NCBI Taxonomy" id="45954"/>
    <lineage>
        <taxon>Eukaryota</taxon>
        <taxon>Metazoa</taxon>
        <taxon>Spiralia</taxon>
        <taxon>Lophotrochozoa</taxon>
        <taxon>Mollusca</taxon>
        <taxon>Bivalvia</taxon>
        <taxon>Autobranchia</taxon>
        <taxon>Heteroconchia</taxon>
        <taxon>Euheterodonta</taxon>
        <taxon>Imparidentia</taxon>
        <taxon>Neoheterodontei</taxon>
        <taxon>Myida</taxon>
        <taxon>Dreissenoidea</taxon>
        <taxon>Dreissenidae</taxon>
        <taxon>Dreissena</taxon>
    </lineage>
</organism>
<protein>
    <submittedName>
        <fullName evidence="2">Uncharacterized protein</fullName>
    </submittedName>
</protein>
<feature type="compositionally biased region" description="Basic residues" evidence="1">
    <location>
        <begin position="28"/>
        <end position="39"/>
    </location>
</feature>
<comment type="caution">
    <text evidence="2">The sequence shown here is derived from an EMBL/GenBank/DDBJ whole genome shotgun (WGS) entry which is preliminary data.</text>
</comment>
<sequence>MVKTFSDEKSKTENKLIEKTMKDNLASRKNRPARARTARQRCSTCLTKFSINPPKHFQDMAPDTIAGQTDGRTERRKDGKTDGRMDNAKTISPRLWRG</sequence>
<feature type="region of interest" description="Disordered" evidence="1">
    <location>
        <begin position="52"/>
        <end position="98"/>
    </location>
</feature>
<feature type="compositionally biased region" description="Basic and acidic residues" evidence="1">
    <location>
        <begin position="71"/>
        <end position="87"/>
    </location>
</feature>
<feature type="compositionally biased region" description="Basic and acidic residues" evidence="1">
    <location>
        <begin position="1"/>
        <end position="26"/>
    </location>
</feature>
<dbReference type="Proteomes" id="UP000828390">
    <property type="component" value="Unassembled WGS sequence"/>
</dbReference>
<evidence type="ECO:0000313" key="3">
    <source>
        <dbReference type="Proteomes" id="UP000828390"/>
    </source>
</evidence>
<keyword evidence="3" id="KW-1185">Reference proteome</keyword>
<name>A0A9D4DV72_DREPO</name>
<gene>
    <name evidence="2" type="ORF">DPMN_169892</name>
</gene>
<feature type="region of interest" description="Disordered" evidence="1">
    <location>
        <begin position="1"/>
        <end position="39"/>
    </location>
</feature>
<evidence type="ECO:0000313" key="2">
    <source>
        <dbReference type="EMBL" id="KAH3768672.1"/>
    </source>
</evidence>
<dbReference type="AlphaFoldDB" id="A0A9D4DV72"/>
<accession>A0A9D4DV72</accession>
<reference evidence="2" key="1">
    <citation type="journal article" date="2019" name="bioRxiv">
        <title>The Genome of the Zebra Mussel, Dreissena polymorpha: A Resource for Invasive Species Research.</title>
        <authorList>
            <person name="McCartney M.A."/>
            <person name="Auch B."/>
            <person name="Kono T."/>
            <person name="Mallez S."/>
            <person name="Zhang Y."/>
            <person name="Obille A."/>
            <person name="Becker A."/>
            <person name="Abrahante J.E."/>
            <person name="Garbe J."/>
            <person name="Badalamenti J.P."/>
            <person name="Herman A."/>
            <person name="Mangelson H."/>
            <person name="Liachko I."/>
            <person name="Sullivan S."/>
            <person name="Sone E.D."/>
            <person name="Koren S."/>
            <person name="Silverstein K.A.T."/>
            <person name="Beckman K.B."/>
            <person name="Gohl D.M."/>
        </authorList>
    </citation>
    <scope>NUCLEOTIDE SEQUENCE</scope>
    <source>
        <strain evidence="2">Duluth1</strain>
        <tissue evidence="2">Whole animal</tissue>
    </source>
</reference>